<dbReference type="GO" id="GO:0009007">
    <property type="term" value="F:site-specific DNA-methyltransferase (adenine-specific) activity"/>
    <property type="evidence" value="ECO:0007669"/>
    <property type="project" value="UniProtKB-EC"/>
</dbReference>
<dbReference type="Gene3D" id="3.40.50.300">
    <property type="entry name" value="P-loop containing nucleotide triphosphate hydrolases"/>
    <property type="match status" value="1"/>
</dbReference>
<reference evidence="5" key="1">
    <citation type="journal article" date="2021" name="PeerJ">
        <title>Extensive microbial diversity within the chicken gut microbiome revealed by metagenomics and culture.</title>
        <authorList>
            <person name="Gilroy R."/>
            <person name="Ravi A."/>
            <person name="Getino M."/>
            <person name="Pursley I."/>
            <person name="Horton D.L."/>
            <person name="Alikhan N.F."/>
            <person name="Baker D."/>
            <person name="Gharbi K."/>
            <person name="Hall N."/>
            <person name="Watson M."/>
            <person name="Adriaenssens E.M."/>
            <person name="Foster-Nyarko E."/>
            <person name="Jarju S."/>
            <person name="Secka A."/>
            <person name="Antonio M."/>
            <person name="Oren A."/>
            <person name="Chaudhuri R.R."/>
            <person name="La Ragione R."/>
            <person name="Hildebrand F."/>
            <person name="Pallen M.J."/>
        </authorList>
    </citation>
    <scope>NUCLEOTIDE SEQUENCE</scope>
    <source>
        <strain evidence="5">USASDec5-558</strain>
    </source>
</reference>
<gene>
    <name evidence="5" type="ORF">H9850_09530</name>
</gene>
<evidence type="ECO:0000313" key="5">
    <source>
        <dbReference type="EMBL" id="HIX57693.1"/>
    </source>
</evidence>
<dbReference type="Pfam" id="PF07669">
    <property type="entry name" value="Eco57I"/>
    <property type="match status" value="1"/>
</dbReference>
<evidence type="ECO:0000259" key="4">
    <source>
        <dbReference type="PROSITE" id="PS51192"/>
    </source>
</evidence>
<comment type="caution">
    <text evidence="5">The sequence shown here is derived from an EMBL/GenBank/DDBJ whole genome shotgun (WGS) entry which is preliminary data.</text>
</comment>
<dbReference type="PROSITE" id="PS51192">
    <property type="entry name" value="HELICASE_ATP_BIND_1"/>
    <property type="match status" value="1"/>
</dbReference>
<dbReference type="InterPro" id="IPR029063">
    <property type="entry name" value="SAM-dependent_MTases_sf"/>
</dbReference>
<evidence type="ECO:0000313" key="6">
    <source>
        <dbReference type="Proteomes" id="UP000886829"/>
    </source>
</evidence>
<dbReference type="SUPFAM" id="SSF52540">
    <property type="entry name" value="P-loop containing nucleoside triphosphate hydrolases"/>
    <property type="match status" value="1"/>
</dbReference>
<dbReference type="InterPro" id="IPR006935">
    <property type="entry name" value="Helicase/UvrB_N"/>
</dbReference>
<name>A0A9D1WEP1_9GAMM</name>
<dbReference type="EMBL" id="DXEV01000188">
    <property type="protein sequence ID" value="HIX57693.1"/>
    <property type="molecule type" value="Genomic_DNA"/>
</dbReference>
<dbReference type="PROSITE" id="PS00092">
    <property type="entry name" value="N6_MTASE"/>
    <property type="match status" value="1"/>
</dbReference>
<dbReference type="GO" id="GO:0032259">
    <property type="term" value="P:methylation"/>
    <property type="evidence" value="ECO:0007669"/>
    <property type="project" value="UniProtKB-KW"/>
</dbReference>
<feature type="region of interest" description="Disordered" evidence="3">
    <location>
        <begin position="686"/>
        <end position="712"/>
    </location>
</feature>
<feature type="domain" description="Helicase ATP-binding" evidence="4">
    <location>
        <begin position="161"/>
        <end position="335"/>
    </location>
</feature>
<proteinExistence type="predicted"/>
<evidence type="ECO:0000256" key="3">
    <source>
        <dbReference type="SAM" id="MobiDB-lite"/>
    </source>
</evidence>
<dbReference type="GO" id="GO:0006304">
    <property type="term" value="P:DNA modification"/>
    <property type="evidence" value="ECO:0007669"/>
    <property type="project" value="InterPro"/>
</dbReference>
<evidence type="ECO:0000256" key="1">
    <source>
        <dbReference type="ARBA" id="ARBA00022603"/>
    </source>
</evidence>
<dbReference type="Pfam" id="PF04851">
    <property type="entry name" value="ResIII"/>
    <property type="match status" value="1"/>
</dbReference>
<sequence length="1230" mass="140338">MSECFAGLQANLIYIYRIPDETHEGCLKIGQTTIDSCYLDYDPNSEPLKARALKRIKAQTQTAGIKAELLHSEIAFVKPLNGQAFSFSDHDVHEVLERSGVHRAEQLAGREWFKTNLSTAQAAIQAVKQGRLSLDQDELVDDPQPAIVFRPEQKAAIEQTIKHFEKSFSMIWNAKMRFGKTLTALEVVRRMDFVRTLILTHRPVVNDSWYEDFGKIFFDCKDFSYGSKNKGESFAGLECRVARGGHYVYFVSMQDLRGSELVGGKFDKNHDVFKTQWDLLIIDEAHEGTKTPLGEKVIHTLKEANANMRLLKLSGTPFNLLDDASKDEVFTWDYIQEQTAKLEWEKVHGQDEPNPYAELPKMKIFTYDLGELQPQLAGYADDANFNFREFFRVDSDGEFKHKNDVRAFLDLLVNDHVSSHEQDVHYPFATEHYREIFNHTLWVVPGVKEAKALSRLLRQHPVFSAFTVVNVAGDGDGAGADEESLDALEKVNKAIGPDPLSTRTITLTCGRLTLGVSVPAWMAVLMLSGSSSTAAASYMQTIFRVQTPSKALLKTECYVFDFAPDRALRVIAETARFAVQVRATPKSKKDDELSQDEVDRELLSDFLKFCPVISMTGSQMHDFDVPMLMRSLKKVYIERVVQHGFEDQYLYNNELLRLNELEIENFEDLQAIIGKTKALPRTKKIDINQQGLDNGDPASGKKPSSGEFDPATDQLKERIKRRKFAISTLRGISIRMPLMVYGAEFSAQYQKITIDNFADMIDDVSWQEFMPKGVTKEIFADFKKYYDEDIFEAACERILRLARAADDYESVEERIAAITELFSTFRNPDKETVLTPWRVVNMHMSDTLGGYCFFDKESNFEPLLGKPYLVEHPEVTSKTFNSDACILELNSKSGLYPLYMAYTLYRLRAEKQQQQLQVSTLNPQVVRHIWNSVLQQNIFVLCKSPMAKRITERTLGGFNSYHLVHAQWIPDLIESLRTASDKVAAKVSAAKFWNLRGKKKMKFTAVVGNPPYQIASNDKRSTSRDNPVYQYFVELCKQLPTDFVSLVIPARWMSTGLGLGDFRETMCSDRHLMKLVDFPMSTDVFPSVDIKGGVCYFLRSKDYLGQCEVIRCRNGQREAPCLRKLDEFDIFVRDPKAVEILHKVLSHEDKSMMELLSVDKEFGWTSNFTGFHDTSNGHDIPLYYRRRDGKRLVGYIDRDDINKSVHLIDTWKVFVPKASSDGTDGCQQYL</sequence>
<dbReference type="AlphaFoldDB" id="A0A9D1WEP1"/>
<dbReference type="Gene3D" id="3.40.50.150">
    <property type="entry name" value="Vaccinia Virus protein VP39"/>
    <property type="match status" value="1"/>
</dbReference>
<keyword evidence="1 5" id="KW-0489">Methyltransferase</keyword>
<dbReference type="GO" id="GO:0005524">
    <property type="term" value="F:ATP binding"/>
    <property type="evidence" value="ECO:0007669"/>
    <property type="project" value="InterPro"/>
</dbReference>
<reference evidence="5" key="2">
    <citation type="submission" date="2021-04" db="EMBL/GenBank/DDBJ databases">
        <authorList>
            <person name="Gilroy R."/>
        </authorList>
    </citation>
    <scope>NUCLEOTIDE SEQUENCE</scope>
    <source>
        <strain evidence="5">USASDec5-558</strain>
    </source>
</reference>
<dbReference type="GO" id="GO:0003677">
    <property type="term" value="F:DNA binding"/>
    <property type="evidence" value="ECO:0007669"/>
    <property type="project" value="InterPro"/>
</dbReference>
<dbReference type="SMART" id="SM00487">
    <property type="entry name" value="DEXDc"/>
    <property type="match status" value="1"/>
</dbReference>
<dbReference type="InterPro" id="IPR011639">
    <property type="entry name" value="MethylTrfase_TaqI-like_dom"/>
</dbReference>
<dbReference type="GO" id="GO:0016787">
    <property type="term" value="F:hydrolase activity"/>
    <property type="evidence" value="ECO:0007669"/>
    <property type="project" value="InterPro"/>
</dbReference>
<dbReference type="Proteomes" id="UP000886829">
    <property type="component" value="Unassembled WGS sequence"/>
</dbReference>
<evidence type="ECO:0000256" key="2">
    <source>
        <dbReference type="ARBA" id="ARBA00022679"/>
    </source>
</evidence>
<dbReference type="InterPro" id="IPR002052">
    <property type="entry name" value="DNA_methylase_N6_adenine_CS"/>
</dbReference>
<protein>
    <submittedName>
        <fullName evidence="5">Eco57I restriction-modification methylase domain-containing protein</fullName>
    </submittedName>
</protein>
<keyword evidence="2" id="KW-0808">Transferase</keyword>
<dbReference type="InterPro" id="IPR014001">
    <property type="entry name" value="Helicase_ATP-bd"/>
</dbReference>
<dbReference type="SUPFAM" id="SSF53335">
    <property type="entry name" value="S-adenosyl-L-methionine-dependent methyltransferases"/>
    <property type="match status" value="1"/>
</dbReference>
<organism evidence="5 6">
    <name type="scientific">Candidatus Anaerobiospirillum pullistercoris</name>
    <dbReference type="NCBI Taxonomy" id="2838452"/>
    <lineage>
        <taxon>Bacteria</taxon>
        <taxon>Pseudomonadati</taxon>
        <taxon>Pseudomonadota</taxon>
        <taxon>Gammaproteobacteria</taxon>
        <taxon>Aeromonadales</taxon>
        <taxon>Succinivibrionaceae</taxon>
        <taxon>Anaerobiospirillum</taxon>
    </lineage>
</organism>
<accession>A0A9D1WEP1</accession>
<dbReference type="InterPro" id="IPR027417">
    <property type="entry name" value="P-loop_NTPase"/>
</dbReference>